<evidence type="ECO:0000313" key="8">
    <source>
        <dbReference type="Proteomes" id="UP000714275"/>
    </source>
</evidence>
<dbReference type="Gene3D" id="3.90.1140.10">
    <property type="entry name" value="Cyclic phosphodiesterase"/>
    <property type="match status" value="1"/>
</dbReference>
<keyword evidence="1" id="KW-0540">Nuclease</keyword>
<gene>
    <name evidence="7" type="ORF">EV702DRAFT_287926</name>
</gene>
<dbReference type="Pfam" id="PF09749">
    <property type="entry name" value="HVSL"/>
    <property type="match status" value="1"/>
</dbReference>
<evidence type="ECO:0000256" key="3">
    <source>
        <dbReference type="ARBA" id="ARBA00023239"/>
    </source>
</evidence>
<reference evidence="7" key="1">
    <citation type="journal article" date="2020" name="New Phytol.">
        <title>Comparative genomics reveals dynamic genome evolution in host specialist ectomycorrhizal fungi.</title>
        <authorList>
            <person name="Lofgren L.A."/>
            <person name="Nguyen N.H."/>
            <person name="Vilgalys R."/>
            <person name="Ruytinx J."/>
            <person name="Liao H.L."/>
            <person name="Branco S."/>
            <person name="Kuo A."/>
            <person name="LaButti K."/>
            <person name="Lipzen A."/>
            <person name="Andreopoulos W."/>
            <person name="Pangilinan J."/>
            <person name="Riley R."/>
            <person name="Hundley H."/>
            <person name="Na H."/>
            <person name="Barry K."/>
            <person name="Grigoriev I.V."/>
            <person name="Stajich J.E."/>
            <person name="Kennedy P.G."/>
        </authorList>
    </citation>
    <scope>NUCLEOTIDE SEQUENCE</scope>
    <source>
        <strain evidence="7">DOB743</strain>
    </source>
</reference>
<dbReference type="InterPro" id="IPR027521">
    <property type="entry name" value="Usb1"/>
</dbReference>
<dbReference type="PANTHER" id="PTHR13522">
    <property type="entry name" value="U6 SNRNA PHOSPHODIESTERASE 1"/>
    <property type="match status" value="1"/>
</dbReference>
<name>A0A9P6ZUU8_9AGAM</name>
<dbReference type="EMBL" id="JABBWD010000022">
    <property type="protein sequence ID" value="KAG1777189.1"/>
    <property type="molecule type" value="Genomic_DNA"/>
</dbReference>
<accession>A0A9P6ZUU8</accession>
<evidence type="ECO:0000313" key="7">
    <source>
        <dbReference type="EMBL" id="KAG1777189.1"/>
    </source>
</evidence>
<evidence type="ECO:0000256" key="1">
    <source>
        <dbReference type="ARBA" id="ARBA00022722"/>
    </source>
</evidence>
<evidence type="ECO:0000256" key="4">
    <source>
        <dbReference type="ARBA" id="ARBA00023242"/>
    </source>
</evidence>
<dbReference type="PANTHER" id="PTHR13522:SF3">
    <property type="entry name" value="U6 SNRNA PHOSPHODIESTERASE 1"/>
    <property type="match status" value="1"/>
</dbReference>
<protein>
    <recommendedName>
        <fullName evidence="5">U6 snRNA phosphodiesterase 1</fullName>
    </recommendedName>
    <alternativeName>
        <fullName evidence="6">3'-5' RNA exonuclease USB1</fullName>
    </alternativeName>
</protein>
<dbReference type="GO" id="GO:0000175">
    <property type="term" value="F:3'-5'-RNA exonuclease activity"/>
    <property type="evidence" value="ECO:0007669"/>
    <property type="project" value="TreeGrafter"/>
</dbReference>
<proteinExistence type="predicted"/>
<evidence type="ECO:0000256" key="6">
    <source>
        <dbReference type="ARBA" id="ARBA00030030"/>
    </source>
</evidence>
<evidence type="ECO:0000256" key="2">
    <source>
        <dbReference type="ARBA" id="ARBA00022801"/>
    </source>
</evidence>
<dbReference type="OrthoDB" id="49151at2759"/>
<dbReference type="GO" id="GO:0016829">
    <property type="term" value="F:lyase activity"/>
    <property type="evidence" value="ECO:0007669"/>
    <property type="project" value="UniProtKB-KW"/>
</dbReference>
<sequence>MKRALQALVAYPGSEDEAPADAPERKKKKLPSLASSLIIPVPVDDPALHQGRVRATPHVEGQYAAYVYIPLVVHPGTALYSLVDEVLDVTKEMVPAAHAIGEIVTYSRHSGGLVVNSSRRARELHLSLTRLIYLRAHQREEFKQAIKLIASRQTPFQASFATFSELTNDERTRAFLSFEVGAGHNELRDLLSALSPTLQSLRQRDFYSQPRFHVSIAWALLGPDTSVNGDADTKRHPLAYEGVIAVEGTSDDDLTSDGSIGESNKEFQSECFPRIPHFPSELIPTLNQRFGARVSSAHIGGFGADTIVVKIGKDIFSWPFQGSLVNRVNP</sequence>
<keyword evidence="2" id="KW-0378">Hydrolase</keyword>
<dbReference type="Proteomes" id="UP000714275">
    <property type="component" value="Unassembled WGS sequence"/>
</dbReference>
<keyword evidence="8" id="KW-1185">Reference proteome</keyword>
<dbReference type="AlphaFoldDB" id="A0A9P6ZUU8"/>
<keyword evidence="3" id="KW-0456">Lyase</keyword>
<dbReference type="GO" id="GO:0005634">
    <property type="term" value="C:nucleus"/>
    <property type="evidence" value="ECO:0007669"/>
    <property type="project" value="TreeGrafter"/>
</dbReference>
<dbReference type="GO" id="GO:0034477">
    <property type="term" value="P:U6 snRNA 3'-end processing"/>
    <property type="evidence" value="ECO:0007669"/>
    <property type="project" value="InterPro"/>
</dbReference>
<evidence type="ECO:0000256" key="5">
    <source>
        <dbReference type="ARBA" id="ARBA00029543"/>
    </source>
</evidence>
<keyword evidence="4" id="KW-0539">Nucleus</keyword>
<organism evidence="7 8">
    <name type="scientific">Suillus placidus</name>
    <dbReference type="NCBI Taxonomy" id="48579"/>
    <lineage>
        <taxon>Eukaryota</taxon>
        <taxon>Fungi</taxon>
        <taxon>Dikarya</taxon>
        <taxon>Basidiomycota</taxon>
        <taxon>Agaricomycotina</taxon>
        <taxon>Agaricomycetes</taxon>
        <taxon>Agaricomycetidae</taxon>
        <taxon>Boletales</taxon>
        <taxon>Suillineae</taxon>
        <taxon>Suillaceae</taxon>
        <taxon>Suillus</taxon>
    </lineage>
</organism>
<comment type="caution">
    <text evidence="7">The sequence shown here is derived from an EMBL/GenBank/DDBJ whole genome shotgun (WGS) entry which is preliminary data.</text>
</comment>